<organism evidence="2 3">
    <name type="scientific">Thyridium curvatum</name>
    <dbReference type="NCBI Taxonomy" id="1093900"/>
    <lineage>
        <taxon>Eukaryota</taxon>
        <taxon>Fungi</taxon>
        <taxon>Dikarya</taxon>
        <taxon>Ascomycota</taxon>
        <taxon>Pezizomycotina</taxon>
        <taxon>Sordariomycetes</taxon>
        <taxon>Sordariomycetidae</taxon>
        <taxon>Thyridiales</taxon>
        <taxon>Thyridiaceae</taxon>
        <taxon>Thyridium</taxon>
    </lineage>
</organism>
<name>A0A507AL58_9PEZI</name>
<protein>
    <submittedName>
        <fullName evidence="2">Uncharacterized protein</fullName>
    </submittedName>
</protein>
<sequence>MSMSVSANVDVSAEVPVMTQMQTRMLKALRHPSYHELTLLFDELADELDANNTGPVVIPVNDMQNAVRIDQHCEMLKLLHQIPTDLCESIIRGTVAYDAKRGTNRPDAYSDDGPGTYVAGMSIDGRHGKFLSIAEISVLINDLTAYLDAYGIWQLPGGRWDPTIPGADRAADLIRAVDSQYGRPQADGSPRFVRNPAAAQKVRLLVENFRRRIDIGRDPTHNVWQTQSPLMVGCTSKTIGLRGREHDPAQGLGNTTYTWALTLCLIKRMGLVPSVTVRPVIRIWEREQLWRSKMLVTMLAQSLVTQQGFNVIQGGGLKTSHPTYMAHAKLVEARAYVCVRENYLRDNLAHTLDYIRNQQRFANCVQRLQGMLPPSLEATLDSAEITMVGLKIAVNEVVDAREQLHAEIARMEARLEELTAQRDHRRELYEVTLKVVNALTLDRLAHTPPPQLL</sequence>
<gene>
    <name evidence="2" type="ORF">E0L32_001133</name>
</gene>
<evidence type="ECO:0000313" key="2">
    <source>
        <dbReference type="EMBL" id="TPX11315.1"/>
    </source>
</evidence>
<dbReference type="GeneID" id="41968580"/>
<dbReference type="Proteomes" id="UP000319257">
    <property type="component" value="Unassembled WGS sequence"/>
</dbReference>
<dbReference type="InParanoid" id="A0A507AL58"/>
<dbReference type="OrthoDB" id="5220943at2759"/>
<reference evidence="2 3" key="1">
    <citation type="submission" date="2019-06" db="EMBL/GenBank/DDBJ databases">
        <title>Draft genome sequence of the filamentous fungus Phialemoniopsis curvata isolated from diesel fuel.</title>
        <authorList>
            <person name="Varaljay V.A."/>
            <person name="Lyon W.J."/>
            <person name="Crouch A.L."/>
            <person name="Drake C.E."/>
            <person name="Hollomon J.M."/>
            <person name="Nadeau L.J."/>
            <person name="Nunn H.S."/>
            <person name="Stevenson B.S."/>
            <person name="Bojanowski C.L."/>
            <person name="Crookes-Goodson W.J."/>
        </authorList>
    </citation>
    <scope>NUCLEOTIDE SEQUENCE [LARGE SCALE GENOMIC DNA]</scope>
    <source>
        <strain evidence="2 3">D216</strain>
    </source>
</reference>
<dbReference type="RefSeq" id="XP_030993026.1">
    <property type="nucleotide sequence ID" value="XM_031134093.1"/>
</dbReference>
<dbReference type="STRING" id="1093900.A0A507AL58"/>
<proteinExistence type="predicted"/>
<keyword evidence="1" id="KW-0175">Coiled coil</keyword>
<dbReference type="EMBL" id="SKBQ01000004">
    <property type="protein sequence ID" value="TPX11315.1"/>
    <property type="molecule type" value="Genomic_DNA"/>
</dbReference>
<evidence type="ECO:0000313" key="3">
    <source>
        <dbReference type="Proteomes" id="UP000319257"/>
    </source>
</evidence>
<accession>A0A507AL58</accession>
<keyword evidence="3" id="KW-1185">Reference proteome</keyword>
<comment type="caution">
    <text evidence="2">The sequence shown here is derived from an EMBL/GenBank/DDBJ whole genome shotgun (WGS) entry which is preliminary data.</text>
</comment>
<evidence type="ECO:0000256" key="1">
    <source>
        <dbReference type="SAM" id="Coils"/>
    </source>
</evidence>
<dbReference type="AlphaFoldDB" id="A0A507AL58"/>
<feature type="coiled-coil region" evidence="1">
    <location>
        <begin position="394"/>
        <end position="428"/>
    </location>
</feature>